<dbReference type="AlphaFoldDB" id="A0A1H8XF67"/>
<evidence type="ECO:0000313" key="1">
    <source>
        <dbReference type="EMBL" id="SEP38462.1"/>
    </source>
</evidence>
<dbReference type="Gene3D" id="2.30.110.10">
    <property type="entry name" value="Electron Transport, Fmn-binding Protein, Chain A"/>
    <property type="match status" value="1"/>
</dbReference>
<sequence>MFSEMRRNDRAMQETDTQQLLETAQVGTLATVSEDHTPYAVPMSFAYVPGVIYFHCAPEGKKLNNLRHNASVCFTVADAVELLPAAFSTKYKSAIVFGRMTVIDDPEEKRQGLIALIKKYSPDYYESGLQYIDRALAKTTVLKLEISHMSGKARQ</sequence>
<name>A0A1H8XF67_9FIRM</name>
<dbReference type="EMBL" id="FODY01000023">
    <property type="protein sequence ID" value="SEP38462.1"/>
    <property type="molecule type" value="Genomic_DNA"/>
</dbReference>
<dbReference type="InterPro" id="IPR012349">
    <property type="entry name" value="Split_barrel_FMN-bd"/>
</dbReference>
<dbReference type="PANTHER" id="PTHR34071">
    <property type="entry name" value="5-NITROIMIDAZOLE ANTIBIOTICS RESISTANCE PROTEIN, NIMA-FAMILY-RELATED PROTEIN-RELATED"/>
    <property type="match status" value="1"/>
</dbReference>
<evidence type="ECO:0008006" key="3">
    <source>
        <dbReference type="Google" id="ProtNLM"/>
    </source>
</evidence>
<dbReference type="OrthoDB" id="9794935at2"/>
<dbReference type="RefSeq" id="WP_091749827.1">
    <property type="nucleotide sequence ID" value="NZ_FODY01000023.1"/>
</dbReference>
<proteinExistence type="predicted"/>
<keyword evidence="2" id="KW-1185">Reference proteome</keyword>
<dbReference type="STRING" id="112903.SAMN04490178_12323"/>
<reference evidence="1 2" key="1">
    <citation type="submission" date="2016-10" db="EMBL/GenBank/DDBJ databases">
        <authorList>
            <person name="de Groot N.N."/>
        </authorList>
    </citation>
    <scope>NUCLEOTIDE SEQUENCE [LARGE SCALE GENOMIC DNA]</scope>
    <source>
        <strain evidence="1 2">DSM 13305</strain>
    </source>
</reference>
<dbReference type="SUPFAM" id="SSF50475">
    <property type="entry name" value="FMN-binding split barrel"/>
    <property type="match status" value="1"/>
</dbReference>
<organism evidence="1 2">
    <name type="scientific">Propionispora vibrioides</name>
    <dbReference type="NCBI Taxonomy" id="112903"/>
    <lineage>
        <taxon>Bacteria</taxon>
        <taxon>Bacillati</taxon>
        <taxon>Bacillota</taxon>
        <taxon>Negativicutes</taxon>
        <taxon>Selenomonadales</taxon>
        <taxon>Sporomusaceae</taxon>
        <taxon>Propionispora</taxon>
    </lineage>
</organism>
<dbReference type="PANTHER" id="PTHR34071:SF2">
    <property type="entry name" value="FLAVIN-NUCLEOTIDE-BINDING PROTEIN"/>
    <property type="match status" value="1"/>
</dbReference>
<accession>A0A1H8XF67</accession>
<dbReference type="Pfam" id="PF12900">
    <property type="entry name" value="Pyridox_ox_2"/>
    <property type="match status" value="1"/>
</dbReference>
<gene>
    <name evidence="1" type="ORF">SAMN04490178_12323</name>
</gene>
<dbReference type="InterPro" id="IPR024747">
    <property type="entry name" value="Pyridox_Oxase-rel"/>
</dbReference>
<dbReference type="Proteomes" id="UP000198847">
    <property type="component" value="Unassembled WGS sequence"/>
</dbReference>
<protein>
    <recommendedName>
        <fullName evidence="3">Nitroimidazol reductase NimA, pyridoxamine 5'-phosphate oxidase superfamily</fullName>
    </recommendedName>
</protein>
<evidence type="ECO:0000313" key="2">
    <source>
        <dbReference type="Proteomes" id="UP000198847"/>
    </source>
</evidence>